<evidence type="ECO:0000313" key="6">
    <source>
        <dbReference type="EMBL" id="KAF5831472.1"/>
    </source>
</evidence>
<feature type="domain" description="Protein root UVB sensitive/RUS" evidence="4">
    <location>
        <begin position="5"/>
        <end position="214"/>
    </location>
</feature>
<protein>
    <submittedName>
        <fullName evidence="6">Vitamin B6 photo-protection and homoeostasis-domain-containing protein</fullName>
    </submittedName>
</protein>
<evidence type="ECO:0000259" key="5">
    <source>
        <dbReference type="Pfam" id="PF24160"/>
    </source>
</evidence>
<feature type="compositionally biased region" description="Polar residues" evidence="2">
    <location>
        <begin position="360"/>
        <end position="380"/>
    </location>
</feature>
<feature type="compositionally biased region" description="Low complexity" evidence="2">
    <location>
        <begin position="495"/>
        <end position="506"/>
    </location>
</feature>
<keyword evidence="7" id="KW-1185">Reference proteome</keyword>
<feature type="compositionally biased region" description="Polar residues" evidence="2">
    <location>
        <begin position="284"/>
        <end position="293"/>
    </location>
</feature>
<dbReference type="Proteomes" id="UP000815325">
    <property type="component" value="Unassembled WGS sequence"/>
</dbReference>
<organism evidence="6 7">
    <name type="scientific">Dunaliella salina</name>
    <name type="common">Green alga</name>
    <name type="synonym">Protococcus salinus</name>
    <dbReference type="NCBI Taxonomy" id="3046"/>
    <lineage>
        <taxon>Eukaryota</taxon>
        <taxon>Viridiplantae</taxon>
        <taxon>Chlorophyta</taxon>
        <taxon>core chlorophytes</taxon>
        <taxon>Chlorophyceae</taxon>
        <taxon>CS clade</taxon>
        <taxon>Chlamydomonadales</taxon>
        <taxon>Dunaliellaceae</taxon>
        <taxon>Dunaliella</taxon>
    </lineage>
</organism>
<feature type="region of interest" description="Disordered" evidence="2">
    <location>
        <begin position="491"/>
        <end position="522"/>
    </location>
</feature>
<comment type="caution">
    <text evidence="6">The sequence shown here is derived from an EMBL/GenBank/DDBJ whole genome shotgun (WGS) entry which is preliminary data.</text>
</comment>
<dbReference type="InterPro" id="IPR006968">
    <property type="entry name" value="RUS_fam"/>
</dbReference>
<feature type="domain" description="Root UVB sensitive protein C-terminal" evidence="5">
    <location>
        <begin position="432"/>
        <end position="545"/>
    </location>
</feature>
<feature type="compositionally biased region" description="Low complexity" evidence="2">
    <location>
        <begin position="401"/>
        <end position="417"/>
    </location>
</feature>
<dbReference type="EMBL" id="MU069945">
    <property type="protein sequence ID" value="KAF5831472.1"/>
    <property type="molecule type" value="Genomic_DNA"/>
</dbReference>
<feature type="compositionally biased region" description="Low complexity" evidence="2">
    <location>
        <begin position="336"/>
        <end position="353"/>
    </location>
</feature>
<dbReference type="PANTHER" id="PTHR12770:SF27">
    <property type="entry name" value="PROTEIN ROOT UVB SENSITIVE 5"/>
    <property type="match status" value="1"/>
</dbReference>
<proteinExistence type="inferred from homology"/>
<accession>A0ABQ7GA41</accession>
<dbReference type="Pfam" id="PF24160">
    <property type="entry name" value="UVB_sens_C"/>
    <property type="match status" value="1"/>
</dbReference>
<feature type="region of interest" description="Disordered" evidence="2">
    <location>
        <begin position="270"/>
        <end position="294"/>
    </location>
</feature>
<feature type="region of interest" description="Disordered" evidence="2">
    <location>
        <begin position="307"/>
        <end position="417"/>
    </location>
</feature>
<name>A0ABQ7GA41_DUNSA</name>
<dbReference type="InterPro" id="IPR054549">
    <property type="entry name" value="UVB_sens_RUS_dom"/>
</dbReference>
<evidence type="ECO:0000313" key="7">
    <source>
        <dbReference type="Proteomes" id="UP000815325"/>
    </source>
</evidence>
<gene>
    <name evidence="6" type="ORF">DUNSADRAFT_13094</name>
</gene>
<evidence type="ECO:0000256" key="3">
    <source>
        <dbReference type="SAM" id="SignalP"/>
    </source>
</evidence>
<dbReference type="PANTHER" id="PTHR12770">
    <property type="entry name" value="RUS1 FAMILY PROTEIN C16ORF58"/>
    <property type="match status" value="1"/>
</dbReference>
<feature type="compositionally biased region" description="Low complexity" evidence="2">
    <location>
        <begin position="381"/>
        <end position="391"/>
    </location>
</feature>
<sequence length="559" mass="58720">MWCAVLGWLAHSLTTSSLLSAVGLSAGPVGTVATSAGIKWITKDGIGTLGRFFVGGRLAQEFDDDPRFWRMAGEGLSTLGAGLEIATVAYPQQFLLLASAGNFTHALSKSLGRPVFRVIQTHFAASNNVGAVAAKEEVWEVSAELVGTVSSLALLNALAALPDDGSVDKATITVTTWAFIQAVHVGLRYLAMKSLQFPTMSEKRVRLLVTQHVRGQPLSSVKDANKAEPMFELYPKNWVPFPKVHLGTESVQQCLMPSATATAAPAVPSFGQPSMASAGPWPAESTSMHTQDGQAHAEILGEAHQPAGVHQAGEAHVRGLSVSGSPQPSLAHFGHSSSGSSSGGSEASSSDAAPLAAVSSLANHPQSVSGDIQGSNQLQASHSPTPSSSSPQAADTRSFHTSSTASPSPLSPASLNSTGFPLQDRALSSAAGAASTSASSVSEALQRYLALYSQEQHVLVWRGGEAHVLLHEDAGPHALLQAMWQAAWLHRHQEQQQQQQQHVHPQGFLSGTPSPAEEASVQALRQRYPSFAQEAGGLGYQLDRVSVHRGTVRVRVGKQ</sequence>
<evidence type="ECO:0000256" key="2">
    <source>
        <dbReference type="SAM" id="MobiDB-lite"/>
    </source>
</evidence>
<evidence type="ECO:0000256" key="1">
    <source>
        <dbReference type="ARBA" id="ARBA00007558"/>
    </source>
</evidence>
<reference evidence="6" key="1">
    <citation type="submission" date="2017-08" db="EMBL/GenBank/DDBJ databases">
        <authorList>
            <person name="Polle J.E."/>
            <person name="Barry K."/>
            <person name="Cushman J."/>
            <person name="Schmutz J."/>
            <person name="Tran D."/>
            <person name="Hathwaick L.T."/>
            <person name="Yim W.C."/>
            <person name="Jenkins J."/>
            <person name="Mckie-Krisberg Z.M."/>
            <person name="Prochnik S."/>
            <person name="Lindquist E."/>
            <person name="Dockter R.B."/>
            <person name="Adam C."/>
            <person name="Molina H."/>
            <person name="Bunkerborg J."/>
            <person name="Jin E."/>
            <person name="Buchheim M."/>
            <person name="Magnuson J."/>
        </authorList>
    </citation>
    <scope>NUCLEOTIDE SEQUENCE</scope>
    <source>
        <strain evidence="6">CCAP 19/18</strain>
    </source>
</reference>
<feature type="signal peptide" evidence="3">
    <location>
        <begin position="1"/>
        <end position="15"/>
    </location>
</feature>
<dbReference type="InterPro" id="IPR055412">
    <property type="entry name" value="UVB_sens_C"/>
</dbReference>
<evidence type="ECO:0000259" key="4">
    <source>
        <dbReference type="Pfam" id="PF04884"/>
    </source>
</evidence>
<feature type="chain" id="PRO_5047244501" evidence="3">
    <location>
        <begin position="16"/>
        <end position="559"/>
    </location>
</feature>
<keyword evidence="3" id="KW-0732">Signal</keyword>
<dbReference type="Pfam" id="PF04884">
    <property type="entry name" value="UVB_sens_prot"/>
    <property type="match status" value="1"/>
</dbReference>
<comment type="similarity">
    <text evidence="1">Belongs to the RUS1 family.</text>
</comment>